<evidence type="ECO:0000313" key="4">
    <source>
        <dbReference type="EMBL" id="OLN95563.1"/>
    </source>
</evidence>
<dbReference type="Pfam" id="PF08546">
    <property type="entry name" value="ApbA_C"/>
    <property type="match status" value="1"/>
</dbReference>
<dbReference type="InterPro" id="IPR008927">
    <property type="entry name" value="6-PGluconate_DH-like_C_sf"/>
</dbReference>
<dbReference type="EMBL" id="MPGH01000034">
    <property type="protein sequence ID" value="OLN95563.1"/>
    <property type="molecule type" value="Genomic_DNA"/>
</dbReference>
<dbReference type="InterPro" id="IPR050838">
    <property type="entry name" value="Ketopantoate_reductase"/>
</dbReference>
<dbReference type="Proteomes" id="UP000186583">
    <property type="component" value="Unassembled WGS sequence"/>
</dbReference>
<organism evidence="4 5">
    <name type="scientific">Colletotrichum chlorophyti</name>
    <dbReference type="NCBI Taxonomy" id="708187"/>
    <lineage>
        <taxon>Eukaryota</taxon>
        <taxon>Fungi</taxon>
        <taxon>Dikarya</taxon>
        <taxon>Ascomycota</taxon>
        <taxon>Pezizomycotina</taxon>
        <taxon>Sordariomycetes</taxon>
        <taxon>Hypocreomycetidae</taxon>
        <taxon>Glomerellales</taxon>
        <taxon>Glomerellaceae</taxon>
        <taxon>Colletotrichum</taxon>
    </lineage>
</organism>
<gene>
    <name evidence="4" type="ORF">CCHL11_04967</name>
</gene>
<keyword evidence="1" id="KW-0521">NADP</keyword>
<proteinExistence type="predicted"/>
<protein>
    <submittedName>
        <fullName evidence="4">Putative 2-dehydropantoate 2-reductase</fullName>
    </submittedName>
</protein>
<keyword evidence="2" id="KW-0560">Oxidoreductase</keyword>
<reference evidence="4 5" key="1">
    <citation type="submission" date="2016-11" db="EMBL/GenBank/DDBJ databases">
        <title>Draft Genome Assembly of Colletotrichum chlorophyti a pathogen of herbaceous plants.</title>
        <authorList>
            <person name="Gan P."/>
            <person name="Narusaka M."/>
            <person name="Tsushima A."/>
            <person name="Narusaka Y."/>
            <person name="Takano Y."/>
            <person name="Shirasu K."/>
        </authorList>
    </citation>
    <scope>NUCLEOTIDE SEQUENCE [LARGE SCALE GENOMIC DNA]</scope>
    <source>
        <strain evidence="4 5">NTL11</strain>
    </source>
</reference>
<dbReference type="STRING" id="708187.A0A1Q8S2B3"/>
<dbReference type="InterPro" id="IPR013328">
    <property type="entry name" value="6PGD_dom2"/>
</dbReference>
<dbReference type="OrthoDB" id="73846at2759"/>
<comment type="caution">
    <text evidence="4">The sequence shown here is derived from an EMBL/GenBank/DDBJ whole genome shotgun (WGS) entry which is preliminary data.</text>
</comment>
<evidence type="ECO:0000256" key="2">
    <source>
        <dbReference type="ARBA" id="ARBA00023002"/>
    </source>
</evidence>
<dbReference type="AlphaFoldDB" id="A0A1Q8S2B3"/>
<dbReference type="GO" id="GO:0050661">
    <property type="term" value="F:NADP binding"/>
    <property type="evidence" value="ECO:0007669"/>
    <property type="project" value="TreeGrafter"/>
</dbReference>
<dbReference type="InterPro" id="IPR013752">
    <property type="entry name" value="KPA_reductase"/>
</dbReference>
<dbReference type="GO" id="GO:0008677">
    <property type="term" value="F:2-dehydropantoate 2-reductase activity"/>
    <property type="evidence" value="ECO:0007669"/>
    <property type="project" value="TreeGrafter"/>
</dbReference>
<evidence type="ECO:0000259" key="3">
    <source>
        <dbReference type="Pfam" id="PF08546"/>
    </source>
</evidence>
<dbReference type="SUPFAM" id="SSF48179">
    <property type="entry name" value="6-phosphogluconate dehydrogenase C-terminal domain-like"/>
    <property type="match status" value="1"/>
</dbReference>
<feature type="domain" description="Ketopantoate reductase C-terminal" evidence="3">
    <location>
        <begin position="50"/>
        <end position="205"/>
    </location>
</feature>
<dbReference type="Gene3D" id="1.10.1040.10">
    <property type="entry name" value="N-(1-d-carboxylethyl)-l-norvaline Dehydrogenase, domain 2"/>
    <property type="match status" value="1"/>
</dbReference>
<keyword evidence="5" id="KW-1185">Reference proteome</keyword>
<evidence type="ECO:0000313" key="5">
    <source>
        <dbReference type="Proteomes" id="UP000186583"/>
    </source>
</evidence>
<sequence>MHASQAELKVGPVLLGSKTNQRASYLASLLSQAPYLNGQVVPKDELWILQLEKLVVNSVINPLTAVLRCKNGALFTDQEGPIAQLIDVLLLEASRVLQTLIQDQSADAILQTNPSEAILSAEERSSLKRTANREELLTRFSQPQLKTMLYNVGRKVGENTSSMLQDVRAGKPTEVHEFNGWLVEMAAYLNRDLDVAHHKTLVTLVEDGTVLDAKSLGERFPHLWGCEPLGTRQE</sequence>
<dbReference type="PANTHER" id="PTHR43765:SF2">
    <property type="entry name" value="2-DEHYDROPANTOATE 2-REDUCTASE"/>
    <property type="match status" value="1"/>
</dbReference>
<dbReference type="GO" id="GO:0005739">
    <property type="term" value="C:mitochondrion"/>
    <property type="evidence" value="ECO:0007669"/>
    <property type="project" value="TreeGrafter"/>
</dbReference>
<name>A0A1Q8S2B3_9PEZI</name>
<dbReference type="PANTHER" id="PTHR43765">
    <property type="entry name" value="2-DEHYDROPANTOATE 2-REDUCTASE-RELATED"/>
    <property type="match status" value="1"/>
</dbReference>
<evidence type="ECO:0000256" key="1">
    <source>
        <dbReference type="ARBA" id="ARBA00022857"/>
    </source>
</evidence>
<accession>A0A1Q8S2B3</accession>